<comment type="similarity">
    <text evidence="1">Belongs to the FLZ family.</text>
</comment>
<keyword evidence="3" id="KW-0862">Zinc</keyword>
<keyword evidence="6" id="KW-1185">Reference proteome</keyword>
<dbReference type="KEGG" id="cam:101503653"/>
<dbReference type="Proteomes" id="UP000087171">
    <property type="component" value="Chromosome Ca1"/>
</dbReference>
<dbReference type="AlphaFoldDB" id="A0A1S2XBB9"/>
<accession>A0A1S2XBB9</accession>
<dbReference type="RefSeq" id="XP_004486723.1">
    <property type="nucleotide sequence ID" value="XM_004486666.3"/>
</dbReference>
<feature type="zinc finger region" description="FLZ-type" evidence="4">
    <location>
        <begin position="308"/>
        <end position="353"/>
    </location>
</feature>
<dbReference type="GeneID" id="101503653"/>
<dbReference type="PANTHER" id="PTHR46868">
    <property type="entry name" value="FCS-LIKE ZINC FINGER 11"/>
    <property type="match status" value="1"/>
</dbReference>
<dbReference type="InterPro" id="IPR007650">
    <property type="entry name" value="Zf-FLZ_dom"/>
</dbReference>
<dbReference type="InterPro" id="IPR044585">
    <property type="entry name" value="FLZ10/11"/>
</dbReference>
<dbReference type="PROSITE" id="PS51795">
    <property type="entry name" value="ZF_FLZ"/>
    <property type="match status" value="1"/>
</dbReference>
<dbReference type="GO" id="GO:0008270">
    <property type="term" value="F:zinc ion binding"/>
    <property type="evidence" value="ECO:0007669"/>
    <property type="project" value="UniProtKB-KW"/>
</dbReference>
<reference evidence="7" key="2">
    <citation type="submission" date="2025-08" db="UniProtKB">
        <authorList>
            <consortium name="RefSeq"/>
        </authorList>
    </citation>
    <scope>IDENTIFICATION</scope>
    <source>
        <tissue evidence="7">Etiolated seedlings</tissue>
    </source>
</reference>
<feature type="domain" description="FLZ-type" evidence="5">
    <location>
        <begin position="308"/>
        <end position="353"/>
    </location>
</feature>
<dbReference type="PaxDb" id="3827-XP_004486723.1"/>
<evidence type="ECO:0000256" key="4">
    <source>
        <dbReference type="PROSITE-ProRule" id="PRU01131"/>
    </source>
</evidence>
<evidence type="ECO:0000256" key="2">
    <source>
        <dbReference type="ARBA" id="ARBA00022723"/>
    </source>
</evidence>
<organism evidence="6 7">
    <name type="scientific">Cicer arietinum</name>
    <name type="common">Chickpea</name>
    <name type="synonym">Garbanzo</name>
    <dbReference type="NCBI Taxonomy" id="3827"/>
    <lineage>
        <taxon>Eukaryota</taxon>
        <taxon>Viridiplantae</taxon>
        <taxon>Streptophyta</taxon>
        <taxon>Embryophyta</taxon>
        <taxon>Tracheophyta</taxon>
        <taxon>Spermatophyta</taxon>
        <taxon>Magnoliopsida</taxon>
        <taxon>eudicotyledons</taxon>
        <taxon>Gunneridae</taxon>
        <taxon>Pentapetalae</taxon>
        <taxon>rosids</taxon>
        <taxon>fabids</taxon>
        <taxon>Fabales</taxon>
        <taxon>Fabaceae</taxon>
        <taxon>Papilionoideae</taxon>
        <taxon>50 kb inversion clade</taxon>
        <taxon>NPAAA clade</taxon>
        <taxon>Hologalegina</taxon>
        <taxon>IRL clade</taxon>
        <taxon>Cicereae</taxon>
        <taxon>Cicer</taxon>
    </lineage>
</organism>
<evidence type="ECO:0000313" key="7">
    <source>
        <dbReference type="RefSeq" id="XP_004486723.1"/>
    </source>
</evidence>
<dbReference type="Pfam" id="PF04570">
    <property type="entry name" value="zf-FLZ"/>
    <property type="match status" value="1"/>
</dbReference>
<evidence type="ECO:0000313" key="6">
    <source>
        <dbReference type="Proteomes" id="UP000087171"/>
    </source>
</evidence>
<proteinExistence type="inferred from homology"/>
<dbReference type="eggNOG" id="ENOG502REA0">
    <property type="taxonomic scope" value="Eukaryota"/>
</dbReference>
<dbReference type="PANTHER" id="PTHR46868:SF4">
    <property type="entry name" value="FLZ-TYPE DOMAIN-CONTAINING PROTEIN"/>
    <property type="match status" value="1"/>
</dbReference>
<evidence type="ECO:0000256" key="3">
    <source>
        <dbReference type="ARBA" id="ARBA00022771"/>
    </source>
</evidence>
<gene>
    <name evidence="7" type="primary">LOC101503653</name>
</gene>
<protein>
    <submittedName>
        <fullName evidence="7">FCS-Like Zinc finger 10</fullName>
    </submittedName>
</protein>
<dbReference type="OrthoDB" id="1153198at2759"/>
<dbReference type="STRING" id="3827.A0A1S2XBB9"/>
<evidence type="ECO:0000259" key="5">
    <source>
        <dbReference type="PROSITE" id="PS51795"/>
    </source>
</evidence>
<evidence type="ECO:0000256" key="1">
    <source>
        <dbReference type="ARBA" id="ARBA00009374"/>
    </source>
</evidence>
<keyword evidence="2" id="KW-0479">Metal-binding</keyword>
<keyword evidence="3" id="KW-0863">Zinc-finger</keyword>
<reference evidence="6" key="1">
    <citation type="journal article" date="2013" name="Nat. Biotechnol.">
        <title>Draft genome sequence of chickpea (Cicer arietinum) provides a resource for trait improvement.</title>
        <authorList>
            <person name="Varshney R.K."/>
            <person name="Song C."/>
            <person name="Saxena R.K."/>
            <person name="Azam S."/>
            <person name="Yu S."/>
            <person name="Sharpe A.G."/>
            <person name="Cannon S."/>
            <person name="Baek J."/>
            <person name="Rosen B.D."/>
            <person name="Tar'an B."/>
            <person name="Millan T."/>
            <person name="Zhang X."/>
            <person name="Ramsay L.D."/>
            <person name="Iwata A."/>
            <person name="Wang Y."/>
            <person name="Nelson W."/>
            <person name="Farmer A.D."/>
            <person name="Gaur P.M."/>
            <person name="Soderlund C."/>
            <person name="Penmetsa R.V."/>
            <person name="Xu C."/>
            <person name="Bharti A.K."/>
            <person name="He W."/>
            <person name="Winter P."/>
            <person name="Zhao S."/>
            <person name="Hane J.K."/>
            <person name="Carrasquilla-Garcia N."/>
            <person name="Condie J.A."/>
            <person name="Upadhyaya H.D."/>
            <person name="Luo M.C."/>
            <person name="Thudi M."/>
            <person name="Gowda C.L."/>
            <person name="Singh N.P."/>
            <person name="Lichtenzveig J."/>
            <person name="Gali K.K."/>
            <person name="Rubio J."/>
            <person name="Nadarajan N."/>
            <person name="Dolezel J."/>
            <person name="Bansal K.C."/>
            <person name="Xu X."/>
            <person name="Edwards D."/>
            <person name="Zhang G."/>
            <person name="Kahl G."/>
            <person name="Gil J."/>
            <person name="Singh K.B."/>
            <person name="Datta S.K."/>
            <person name="Jackson S.A."/>
            <person name="Wang J."/>
            <person name="Cook D.R."/>
        </authorList>
    </citation>
    <scope>NUCLEOTIDE SEQUENCE [LARGE SCALE GENOMIC DNA]</scope>
    <source>
        <strain evidence="6">cv. CDC Frontier</strain>
    </source>
</reference>
<sequence>MADSSSNFSLHSDTISTRQISSSFFHTSVLPDSESAWSPTSPLDYKLFSNLSNVFSAKSSRPSYQTGHKKQFDGSKVGLGIITSLVNEAKLNNEILGKFPRKNIILRSQVKKNGILKFSKNNHESLASCLKSNSLPKNYVISTESPKSEVESFDDIGRESKGLRGIVASLSDSSRPSSLINLNQNLNLGTDDLFVEDTSTVSSLPPVTKGSSLVDNSLKITASSLPISIDFSNGYVGSLSAKEIELSEDYTCIISHGPNPKRTHIFGDCILECHNNDFTEFCMKEDPPFRSSQVPMFSEESVPHHFDNVTSFCHSCNKKLDQGSEDIYDYSGEKAFCSFKCQSEEILAEDEMEKTFTNSEESSPNSSYHDLFLMQVSK</sequence>
<name>A0A1S2XBB9_CICAR</name>